<dbReference type="InterPro" id="IPR048466">
    <property type="entry name" value="DNA_pol3_delta-like_C"/>
</dbReference>
<evidence type="ECO:0000259" key="9">
    <source>
        <dbReference type="Pfam" id="PF06144"/>
    </source>
</evidence>
<protein>
    <recommendedName>
        <fullName evidence="2">DNA polymerase III subunit delta</fullName>
        <ecNumber evidence="1">2.7.7.7</ecNumber>
    </recommendedName>
</protein>
<dbReference type="GO" id="GO:0003887">
    <property type="term" value="F:DNA-directed DNA polymerase activity"/>
    <property type="evidence" value="ECO:0007669"/>
    <property type="project" value="UniProtKB-EC"/>
</dbReference>
<keyword evidence="4 11" id="KW-0548">Nucleotidyltransferase</keyword>
<feature type="domain" description="DNA polymerase III delta N-terminal" evidence="9">
    <location>
        <begin position="19"/>
        <end position="144"/>
    </location>
</feature>
<evidence type="ECO:0000313" key="11">
    <source>
        <dbReference type="EMBL" id="MDQ0205517.1"/>
    </source>
</evidence>
<evidence type="ECO:0000256" key="7">
    <source>
        <dbReference type="ARBA" id="ARBA00034754"/>
    </source>
</evidence>
<evidence type="ECO:0000313" key="12">
    <source>
        <dbReference type="Proteomes" id="UP001225034"/>
    </source>
</evidence>
<gene>
    <name evidence="11" type="ORF">J2S05_000291</name>
</gene>
<evidence type="ECO:0000256" key="2">
    <source>
        <dbReference type="ARBA" id="ARBA00017703"/>
    </source>
</evidence>
<evidence type="ECO:0000259" key="10">
    <source>
        <dbReference type="Pfam" id="PF21694"/>
    </source>
</evidence>
<dbReference type="SUPFAM" id="SSF52540">
    <property type="entry name" value="P-loop containing nucleoside triphosphate hydrolases"/>
    <property type="match status" value="1"/>
</dbReference>
<dbReference type="NCBIfam" id="TIGR01128">
    <property type="entry name" value="holA"/>
    <property type="match status" value="1"/>
</dbReference>
<keyword evidence="5" id="KW-0235">DNA replication</keyword>
<dbReference type="PANTHER" id="PTHR34388:SF1">
    <property type="entry name" value="DNA POLYMERASE III SUBUNIT DELTA"/>
    <property type="match status" value="1"/>
</dbReference>
<dbReference type="Gene3D" id="3.40.50.300">
    <property type="entry name" value="P-loop containing nucleotide triphosphate hydrolases"/>
    <property type="match status" value="1"/>
</dbReference>
<dbReference type="Proteomes" id="UP001225034">
    <property type="component" value="Unassembled WGS sequence"/>
</dbReference>
<evidence type="ECO:0000256" key="6">
    <source>
        <dbReference type="ARBA" id="ARBA00022932"/>
    </source>
</evidence>
<name>A0ABT9YCH9_9BACI</name>
<dbReference type="Pfam" id="PF06144">
    <property type="entry name" value="DNA_pol3_delta"/>
    <property type="match status" value="1"/>
</dbReference>
<dbReference type="InterPro" id="IPR005790">
    <property type="entry name" value="DNA_polIII_delta"/>
</dbReference>
<comment type="similarity">
    <text evidence="7">Belongs to the DNA polymerase HolA subunit family.</text>
</comment>
<evidence type="ECO:0000256" key="4">
    <source>
        <dbReference type="ARBA" id="ARBA00022695"/>
    </source>
</evidence>
<keyword evidence="6" id="KW-0239">DNA-directed DNA polymerase</keyword>
<comment type="catalytic activity">
    <reaction evidence="8">
        <text>DNA(n) + a 2'-deoxyribonucleoside 5'-triphosphate = DNA(n+1) + diphosphate</text>
        <dbReference type="Rhea" id="RHEA:22508"/>
        <dbReference type="Rhea" id="RHEA-COMP:17339"/>
        <dbReference type="Rhea" id="RHEA-COMP:17340"/>
        <dbReference type="ChEBI" id="CHEBI:33019"/>
        <dbReference type="ChEBI" id="CHEBI:61560"/>
        <dbReference type="ChEBI" id="CHEBI:173112"/>
        <dbReference type="EC" id="2.7.7.7"/>
    </reaction>
</comment>
<dbReference type="Gene3D" id="1.10.8.60">
    <property type="match status" value="1"/>
</dbReference>
<feature type="domain" description="DNA polymerase III delta subunit-like C-terminal" evidence="10">
    <location>
        <begin position="217"/>
        <end position="337"/>
    </location>
</feature>
<evidence type="ECO:0000256" key="5">
    <source>
        <dbReference type="ARBA" id="ARBA00022705"/>
    </source>
</evidence>
<evidence type="ECO:0000256" key="8">
    <source>
        <dbReference type="ARBA" id="ARBA00049244"/>
    </source>
</evidence>
<proteinExistence type="inferred from homology"/>
<dbReference type="EMBL" id="JAUSUA010000001">
    <property type="protein sequence ID" value="MDQ0205517.1"/>
    <property type="molecule type" value="Genomic_DNA"/>
</dbReference>
<dbReference type="SUPFAM" id="SSF48019">
    <property type="entry name" value="post-AAA+ oligomerization domain-like"/>
    <property type="match status" value="1"/>
</dbReference>
<evidence type="ECO:0000256" key="1">
    <source>
        <dbReference type="ARBA" id="ARBA00012417"/>
    </source>
</evidence>
<keyword evidence="3 11" id="KW-0808">Transferase</keyword>
<accession>A0ABT9YCH9</accession>
<dbReference type="PANTHER" id="PTHR34388">
    <property type="entry name" value="DNA POLYMERASE III SUBUNIT DELTA"/>
    <property type="match status" value="1"/>
</dbReference>
<dbReference type="Pfam" id="PF21694">
    <property type="entry name" value="DNA_pol3_delta_C"/>
    <property type="match status" value="1"/>
</dbReference>
<dbReference type="EC" id="2.7.7.7" evidence="1"/>
<dbReference type="InterPro" id="IPR008921">
    <property type="entry name" value="DNA_pol3_clamp-load_cplx_C"/>
</dbReference>
<comment type="caution">
    <text evidence="11">The sequence shown here is derived from an EMBL/GenBank/DDBJ whole genome shotgun (WGS) entry which is preliminary data.</text>
</comment>
<keyword evidence="12" id="KW-1185">Reference proteome</keyword>
<reference evidence="11 12" key="1">
    <citation type="submission" date="2023-07" db="EMBL/GenBank/DDBJ databases">
        <title>Genomic Encyclopedia of Type Strains, Phase IV (KMG-IV): sequencing the most valuable type-strain genomes for metagenomic binning, comparative biology and taxonomic classification.</title>
        <authorList>
            <person name="Goeker M."/>
        </authorList>
    </citation>
    <scope>NUCLEOTIDE SEQUENCE [LARGE SCALE GENOMIC DNA]</scope>
    <source>
        <strain evidence="11 12">DSM 19154</strain>
    </source>
</reference>
<organism evidence="11 12">
    <name type="scientific">Alkalicoccobacillus murimartini</name>
    <dbReference type="NCBI Taxonomy" id="171685"/>
    <lineage>
        <taxon>Bacteria</taxon>
        <taxon>Bacillati</taxon>
        <taxon>Bacillota</taxon>
        <taxon>Bacilli</taxon>
        <taxon>Bacillales</taxon>
        <taxon>Bacillaceae</taxon>
        <taxon>Alkalicoccobacillus</taxon>
    </lineage>
</organism>
<dbReference type="InterPro" id="IPR010372">
    <property type="entry name" value="DNA_pol3_delta_N"/>
</dbReference>
<dbReference type="Gene3D" id="1.20.272.10">
    <property type="match status" value="1"/>
</dbReference>
<evidence type="ECO:0000256" key="3">
    <source>
        <dbReference type="ARBA" id="ARBA00022679"/>
    </source>
</evidence>
<sequence length="346" mass="39276">MDYIKQLKNIQKGKVDPVYFVHGTQAFIIEEVIHEILSSTLSKEEQEMNVQRFRLADTPLQFIIEEAETLPFFSSKKIVIVQDFYLATSQKAESAIEHQIESLEPYLKQPLSETTLIIVAPYEKLDERKKVTKQLKTHATVVRAAELSEQETIAWIREQADLLGIDVPDPVKKRLVELAGTNLLQLRSELTKCQLYTGVGGEVTMEAVEQLVAKTLEQSVFDLIDRAMKGKTAAAVTLYKEMVRRKEEPLMILAMLTRQLRIYLHVMELKQRSYSEKQMAGILKLHPYVVKLAGKQVSGYEEKRLKASIMAAADTDYAIKTGKQEKEFAVELFIIKLGTLSISQGA</sequence>
<dbReference type="InterPro" id="IPR027417">
    <property type="entry name" value="P-loop_NTPase"/>
</dbReference>